<evidence type="ECO:0000256" key="1">
    <source>
        <dbReference type="SAM" id="MobiDB-lite"/>
    </source>
</evidence>
<name>A0AAE1EYA5_PETCI</name>
<organism evidence="2 3">
    <name type="scientific">Petrolisthes cinctipes</name>
    <name type="common">Flat porcelain crab</name>
    <dbReference type="NCBI Taxonomy" id="88211"/>
    <lineage>
        <taxon>Eukaryota</taxon>
        <taxon>Metazoa</taxon>
        <taxon>Ecdysozoa</taxon>
        <taxon>Arthropoda</taxon>
        <taxon>Crustacea</taxon>
        <taxon>Multicrustacea</taxon>
        <taxon>Malacostraca</taxon>
        <taxon>Eumalacostraca</taxon>
        <taxon>Eucarida</taxon>
        <taxon>Decapoda</taxon>
        <taxon>Pleocyemata</taxon>
        <taxon>Anomura</taxon>
        <taxon>Galatheoidea</taxon>
        <taxon>Porcellanidae</taxon>
        <taxon>Petrolisthes</taxon>
    </lineage>
</organism>
<evidence type="ECO:0000313" key="2">
    <source>
        <dbReference type="EMBL" id="KAK3863615.1"/>
    </source>
</evidence>
<feature type="compositionally biased region" description="Pro residues" evidence="1">
    <location>
        <begin position="38"/>
        <end position="53"/>
    </location>
</feature>
<keyword evidence="3" id="KW-1185">Reference proteome</keyword>
<dbReference type="Proteomes" id="UP001286313">
    <property type="component" value="Unassembled WGS sequence"/>
</dbReference>
<feature type="compositionally biased region" description="Low complexity" evidence="1">
    <location>
        <begin position="136"/>
        <end position="156"/>
    </location>
</feature>
<evidence type="ECO:0000313" key="3">
    <source>
        <dbReference type="Proteomes" id="UP001286313"/>
    </source>
</evidence>
<feature type="compositionally biased region" description="Basic and acidic residues" evidence="1">
    <location>
        <begin position="121"/>
        <end position="135"/>
    </location>
</feature>
<accession>A0AAE1EYA5</accession>
<dbReference type="EMBL" id="JAWQEG010003981">
    <property type="protein sequence ID" value="KAK3863615.1"/>
    <property type="molecule type" value="Genomic_DNA"/>
</dbReference>
<feature type="region of interest" description="Disordered" evidence="1">
    <location>
        <begin position="102"/>
        <end position="156"/>
    </location>
</feature>
<protein>
    <submittedName>
        <fullName evidence="2">Uncharacterized protein</fullName>
    </submittedName>
</protein>
<sequence length="156" mass="17860">PSESVCCVVVAARIEGANVQERVSGLAGKNIDCVATPTSPPPPSPGPATPTSPPHHHLAQQPPPPPTITWPSNPHLLNQAFPQCPHRVYFVLLVCREKRRTLEREENTRERREHKRQKRTHEREENTRERRREQHNNYINNNNSTSKTRNTNNCVY</sequence>
<comment type="caution">
    <text evidence="2">The sequence shown here is derived from an EMBL/GenBank/DDBJ whole genome shotgun (WGS) entry which is preliminary data.</text>
</comment>
<dbReference type="AlphaFoldDB" id="A0AAE1EYA5"/>
<gene>
    <name evidence="2" type="ORF">Pcinc_030635</name>
</gene>
<proteinExistence type="predicted"/>
<feature type="non-terminal residue" evidence="2">
    <location>
        <position position="1"/>
    </location>
</feature>
<feature type="region of interest" description="Disordered" evidence="1">
    <location>
        <begin position="31"/>
        <end position="77"/>
    </location>
</feature>
<feature type="compositionally biased region" description="Basic and acidic residues" evidence="1">
    <location>
        <begin position="102"/>
        <end position="111"/>
    </location>
</feature>
<reference evidence="2" key="1">
    <citation type="submission" date="2023-10" db="EMBL/GenBank/DDBJ databases">
        <title>Genome assemblies of two species of porcelain crab, Petrolisthes cinctipes and Petrolisthes manimaculis (Anomura: Porcellanidae).</title>
        <authorList>
            <person name="Angst P."/>
        </authorList>
    </citation>
    <scope>NUCLEOTIDE SEQUENCE</scope>
    <source>
        <strain evidence="2">PB745_01</strain>
        <tissue evidence="2">Gill</tissue>
    </source>
</reference>